<dbReference type="SUPFAM" id="SSF101744">
    <property type="entry name" value="Rof/RNase P subunit-like"/>
    <property type="match status" value="1"/>
</dbReference>
<proteinExistence type="predicted"/>
<keyword evidence="2" id="KW-1185">Reference proteome</keyword>
<evidence type="ECO:0000313" key="2">
    <source>
        <dbReference type="Proteomes" id="UP000583752"/>
    </source>
</evidence>
<evidence type="ECO:0008006" key="3">
    <source>
        <dbReference type="Google" id="ProtNLM"/>
    </source>
</evidence>
<organism evidence="1 2">
    <name type="scientific">Massilia polaris</name>
    <dbReference type="NCBI Taxonomy" id="2728846"/>
    <lineage>
        <taxon>Bacteria</taxon>
        <taxon>Pseudomonadati</taxon>
        <taxon>Pseudomonadota</taxon>
        <taxon>Betaproteobacteria</taxon>
        <taxon>Burkholderiales</taxon>
        <taxon>Oxalobacteraceae</taxon>
        <taxon>Telluria group</taxon>
        <taxon>Massilia</taxon>
    </lineage>
</organism>
<protein>
    <recommendedName>
        <fullName evidence="3">Transcriptional antiterminator, Rof</fullName>
    </recommendedName>
</protein>
<dbReference type="InterPro" id="IPR023534">
    <property type="entry name" value="Rof/RNase_P-like"/>
</dbReference>
<gene>
    <name evidence="1" type="ORF">HHL21_20640</name>
</gene>
<dbReference type="Proteomes" id="UP000583752">
    <property type="component" value="Unassembled WGS sequence"/>
</dbReference>
<name>A0A848HQR9_9BURK</name>
<dbReference type="Gene3D" id="2.30.30.400">
    <property type="entry name" value="Rof-like"/>
    <property type="match status" value="1"/>
</dbReference>
<dbReference type="RefSeq" id="WP_169469424.1">
    <property type="nucleotide sequence ID" value="NZ_JABBGG010000018.1"/>
</dbReference>
<dbReference type="AlphaFoldDB" id="A0A848HQR9"/>
<accession>A0A848HQR9</accession>
<dbReference type="InterPro" id="IPR038626">
    <property type="entry name" value="Rof-like_sf"/>
</dbReference>
<reference evidence="1 2" key="1">
    <citation type="submission" date="2020-04" db="EMBL/GenBank/DDBJ databases">
        <title>Massilia sp. RP-1-19 isolated from soil.</title>
        <authorList>
            <person name="Dahal R.H."/>
        </authorList>
    </citation>
    <scope>NUCLEOTIDE SEQUENCE [LARGE SCALE GENOMIC DNA]</scope>
    <source>
        <strain evidence="1 2">RP-1-19</strain>
    </source>
</reference>
<comment type="caution">
    <text evidence="1">The sequence shown here is derived from an EMBL/GenBank/DDBJ whole genome shotgun (WGS) entry which is preliminary data.</text>
</comment>
<evidence type="ECO:0000313" key="1">
    <source>
        <dbReference type="EMBL" id="NML63454.1"/>
    </source>
</evidence>
<dbReference type="EMBL" id="JABBGG010000018">
    <property type="protein sequence ID" value="NML63454.1"/>
    <property type="molecule type" value="Genomic_DNA"/>
</dbReference>
<sequence length="78" mass="8683">MDKPYEPISCAIHDEFLALASLRRSCELTVVLADGSEETVRGLIADVYTREGAEYLQLRDGPTFRLDQIRALDGKALV</sequence>